<keyword evidence="1" id="KW-1133">Transmembrane helix</keyword>
<gene>
    <name evidence="2" type="primary">ATP8</name>
</gene>
<proteinExistence type="predicted"/>
<keyword evidence="1" id="KW-0472">Membrane</keyword>
<dbReference type="AlphaFoldDB" id="A0A0A0RV47"/>
<feature type="transmembrane region" description="Helical" evidence="1">
    <location>
        <begin position="12"/>
        <end position="30"/>
    </location>
</feature>
<dbReference type="EMBL" id="KM244686">
    <property type="protein sequence ID" value="AIW06230.1"/>
    <property type="molecule type" value="Genomic_DNA"/>
</dbReference>
<name>A0A0A0RV47_9ARAC</name>
<protein>
    <submittedName>
        <fullName evidence="2">ATP synthase F0 subunit 8</fullName>
    </submittedName>
</protein>
<keyword evidence="1" id="KW-0812">Transmembrane</keyword>
<accession>A0A0A0RV47</accession>
<reference evidence="2" key="1">
    <citation type="journal article" date="2014" name="Nucleic Acids Res.">
        <title>Multiplex sequencing of pooled mitochondrial genomes-a crucial step toward biodiversity analysis using mito-metagenomics.</title>
        <authorList>
            <person name="Tang M."/>
            <person name="Tan M."/>
            <person name="Meng G."/>
            <person name="Yang S."/>
            <person name="Su X."/>
            <person name="Liu S."/>
            <person name="Song W."/>
            <person name="Li Y."/>
            <person name="Wu Q."/>
            <person name="Zhang A."/>
            <person name="Zhou X."/>
        </authorList>
    </citation>
    <scope>NUCLEOTIDE SEQUENCE</scope>
    <source>
        <strain evidence="2">CL17</strain>
    </source>
</reference>
<organism evidence="2">
    <name type="scientific">Opiliones sp. MT-2014</name>
    <dbReference type="NCBI Taxonomy" id="1560019"/>
    <lineage>
        <taxon>Eukaryota</taxon>
        <taxon>Metazoa</taxon>
        <taxon>Ecdysozoa</taxon>
        <taxon>Arthropoda</taxon>
        <taxon>Chelicerata</taxon>
        <taxon>Arachnida</taxon>
        <taxon>Opiliones</taxon>
    </lineage>
</organism>
<evidence type="ECO:0000313" key="2">
    <source>
        <dbReference type="EMBL" id="AIW06230.1"/>
    </source>
</evidence>
<keyword evidence="2" id="KW-0496">Mitochondrion</keyword>
<evidence type="ECO:0000256" key="1">
    <source>
        <dbReference type="SAM" id="Phobius"/>
    </source>
</evidence>
<geneLocation type="mitochondrion" evidence="2"/>
<sequence length="52" mass="6257">MPQMAPMLWSLLYFYPLSLILVCAIIMNFNKNFTLKHSKKMKHLNSIKNWAW</sequence>